<gene>
    <name evidence="17" type="ORF">GCM10010345_80620</name>
</gene>
<dbReference type="InterPro" id="IPR017927">
    <property type="entry name" value="FAD-bd_FR_type"/>
</dbReference>
<evidence type="ECO:0000256" key="9">
    <source>
        <dbReference type="ARBA" id="ARBA00023004"/>
    </source>
</evidence>
<protein>
    <recommendedName>
        <fullName evidence="3">nitric oxide dioxygenase</fullName>
        <ecNumber evidence="3">1.14.12.17</ecNumber>
    </recommendedName>
</protein>
<accession>A0ABQ3DAD1</accession>
<keyword evidence="10" id="KW-0411">Iron-sulfur</keyword>
<evidence type="ECO:0000256" key="8">
    <source>
        <dbReference type="ARBA" id="ARBA00022857"/>
    </source>
</evidence>
<dbReference type="PROSITE" id="PS51384">
    <property type="entry name" value="FAD_FR"/>
    <property type="match status" value="1"/>
</dbReference>
<dbReference type="PANTHER" id="PTHR43396:SF3">
    <property type="entry name" value="FLAVOHEMOPROTEIN"/>
    <property type="match status" value="1"/>
</dbReference>
<dbReference type="EC" id="1.14.12.17" evidence="3"/>
<comment type="similarity">
    <text evidence="2">In the C-terminal section; belongs to the flavoprotein pyridine nucleotide cytochrome reductase family.</text>
</comment>
<evidence type="ECO:0000256" key="6">
    <source>
        <dbReference type="ARBA" id="ARBA00022714"/>
    </source>
</evidence>
<evidence type="ECO:0000256" key="10">
    <source>
        <dbReference type="ARBA" id="ARBA00023014"/>
    </source>
</evidence>
<dbReference type="InterPro" id="IPR008333">
    <property type="entry name" value="Cbr1-like_FAD-bd_dom"/>
</dbReference>
<dbReference type="Proteomes" id="UP000653644">
    <property type="component" value="Unassembled WGS sequence"/>
</dbReference>
<dbReference type="CDD" id="cd06184">
    <property type="entry name" value="flavohem_like_fad_nad_binding"/>
    <property type="match status" value="1"/>
</dbReference>
<dbReference type="InterPro" id="IPR017938">
    <property type="entry name" value="Riboflavin_synthase-like_b-brl"/>
</dbReference>
<dbReference type="SUPFAM" id="SSF63380">
    <property type="entry name" value="Riboflavin synthase domain-like"/>
    <property type="match status" value="1"/>
</dbReference>
<dbReference type="Pfam" id="PF00970">
    <property type="entry name" value="FAD_binding_6"/>
    <property type="match status" value="1"/>
</dbReference>
<dbReference type="InterPro" id="IPR009050">
    <property type="entry name" value="Globin-like_sf"/>
</dbReference>
<comment type="catalytic activity">
    <reaction evidence="13">
        <text>2 nitric oxide + NADPH + 2 O2 = 2 nitrate + NADP(+) + H(+)</text>
        <dbReference type="Rhea" id="RHEA:19465"/>
        <dbReference type="ChEBI" id="CHEBI:15378"/>
        <dbReference type="ChEBI" id="CHEBI:15379"/>
        <dbReference type="ChEBI" id="CHEBI:16480"/>
        <dbReference type="ChEBI" id="CHEBI:17632"/>
        <dbReference type="ChEBI" id="CHEBI:57783"/>
        <dbReference type="ChEBI" id="CHEBI:58349"/>
        <dbReference type="EC" id="1.14.12.17"/>
    </reaction>
</comment>
<dbReference type="SUPFAM" id="SSF52343">
    <property type="entry name" value="Ferredoxin reductase-like, C-terminal NADP-linked domain"/>
    <property type="match status" value="1"/>
</dbReference>
<dbReference type="InterPro" id="IPR039261">
    <property type="entry name" value="FNR_nucleotide-bd"/>
</dbReference>
<dbReference type="PROSITE" id="PS01033">
    <property type="entry name" value="GLOBIN"/>
    <property type="match status" value="1"/>
</dbReference>
<evidence type="ECO:0000256" key="7">
    <source>
        <dbReference type="ARBA" id="ARBA00022723"/>
    </source>
</evidence>
<evidence type="ECO:0000256" key="5">
    <source>
        <dbReference type="ARBA" id="ARBA00022621"/>
    </source>
</evidence>
<comment type="cofactor">
    <cofactor evidence="1">
        <name>heme b</name>
        <dbReference type="ChEBI" id="CHEBI:60344"/>
    </cofactor>
</comment>
<comment type="catalytic activity">
    <reaction evidence="12">
        <text>2 nitric oxide + NADH + 2 O2 = 2 nitrate + NAD(+) + H(+)</text>
        <dbReference type="Rhea" id="RHEA:19469"/>
        <dbReference type="ChEBI" id="CHEBI:15378"/>
        <dbReference type="ChEBI" id="CHEBI:15379"/>
        <dbReference type="ChEBI" id="CHEBI:16480"/>
        <dbReference type="ChEBI" id="CHEBI:17632"/>
        <dbReference type="ChEBI" id="CHEBI:57540"/>
        <dbReference type="ChEBI" id="CHEBI:57945"/>
        <dbReference type="EC" id="1.14.12.17"/>
    </reaction>
</comment>
<dbReference type="PRINTS" id="PR00410">
    <property type="entry name" value="PHEHYDRXLASE"/>
</dbReference>
<dbReference type="InterPro" id="IPR012292">
    <property type="entry name" value="Globin/Proto"/>
</dbReference>
<dbReference type="PANTHER" id="PTHR43396">
    <property type="entry name" value="FLAVOHEMOPROTEIN"/>
    <property type="match status" value="1"/>
</dbReference>
<reference evidence="18" key="1">
    <citation type="journal article" date="2019" name="Int. J. Syst. Evol. Microbiol.">
        <title>The Global Catalogue of Microorganisms (GCM) 10K type strain sequencing project: providing services to taxonomists for standard genome sequencing and annotation.</title>
        <authorList>
            <consortium name="The Broad Institute Genomics Platform"/>
            <consortium name="The Broad Institute Genome Sequencing Center for Infectious Disease"/>
            <person name="Wu L."/>
            <person name="Ma J."/>
        </authorList>
    </citation>
    <scope>NUCLEOTIDE SEQUENCE [LARGE SCALE GENOMIC DNA]</scope>
    <source>
        <strain evidence="18">JCM 4733</strain>
    </source>
</reference>
<keyword evidence="9" id="KW-0408">Iron</keyword>
<keyword evidence="6" id="KW-0001">2Fe-2S</keyword>
<organism evidence="17 18">
    <name type="scientific">Streptomyces canarius</name>
    <dbReference type="NCBI Taxonomy" id="285453"/>
    <lineage>
        <taxon>Bacteria</taxon>
        <taxon>Bacillati</taxon>
        <taxon>Actinomycetota</taxon>
        <taxon>Actinomycetes</taxon>
        <taxon>Kitasatosporales</taxon>
        <taxon>Streptomycetaceae</taxon>
        <taxon>Streptomyces</taxon>
    </lineage>
</organism>
<comment type="similarity">
    <text evidence="14">Belongs to the globin family.</text>
</comment>
<dbReference type="EMBL" id="BMVN01000052">
    <property type="protein sequence ID" value="GHA64459.1"/>
    <property type="molecule type" value="Genomic_DNA"/>
</dbReference>
<keyword evidence="4 14" id="KW-0349">Heme</keyword>
<keyword evidence="14" id="KW-0813">Transport</keyword>
<dbReference type="Gene3D" id="3.40.50.80">
    <property type="entry name" value="Nucleotide-binding domain of ferredoxin-NADP reductase (FNR) module"/>
    <property type="match status" value="1"/>
</dbReference>
<evidence type="ECO:0000256" key="11">
    <source>
        <dbReference type="ARBA" id="ARBA00023027"/>
    </source>
</evidence>
<keyword evidence="5 14" id="KW-0561">Oxygen transport</keyword>
<sequence>MLTEQSAATVRATLPAVGAAIGEITERFYARLFDAHPDLLRNLFNRGNQAAGTQKQALAGSIAAFATHLLDHPDQRPDAMLGRIAHKHASLGVAPEQYDVVHEHLFAAIAEVLGEAVTPEVAAAWDEVYWLMANALIAIEKRLYEESGGPGLRAWEVVERVEETPDVVTFRLRPADGGPVAGFRAGQYVSVGVTLPDGARQIRQYSLTGAPGEAVRQISVKRVRGEATPDGEVSHHLHTHVRPGDVLELSEPYGDLVLAGTPDTPLLLASAGIGVTPMIAMLAALAADGHRAPVTVVHGDRSPADHALRTDHTAYAEKLPDATAHFFYERDAEPGTRTGLVDLTGIAVHPGTRAYLCGPLPFMRAIRTQLIEQGVAPADIHYEVFGPDLWLAQG</sequence>
<dbReference type="SUPFAM" id="SSF46458">
    <property type="entry name" value="Globin-like"/>
    <property type="match status" value="1"/>
</dbReference>
<feature type="domain" description="FAD-binding FR-type" evidence="16">
    <location>
        <begin position="150"/>
        <end position="259"/>
    </location>
</feature>
<evidence type="ECO:0000313" key="18">
    <source>
        <dbReference type="Proteomes" id="UP000653644"/>
    </source>
</evidence>
<evidence type="ECO:0000256" key="13">
    <source>
        <dbReference type="ARBA" id="ARBA00049433"/>
    </source>
</evidence>
<feature type="domain" description="Globin" evidence="15">
    <location>
        <begin position="1"/>
        <end position="141"/>
    </location>
</feature>
<dbReference type="CDD" id="cd14782">
    <property type="entry name" value="FHb-globin_2"/>
    <property type="match status" value="1"/>
</dbReference>
<evidence type="ECO:0000259" key="16">
    <source>
        <dbReference type="PROSITE" id="PS51384"/>
    </source>
</evidence>
<dbReference type="Pfam" id="PF00042">
    <property type="entry name" value="Globin"/>
    <property type="match status" value="1"/>
</dbReference>
<evidence type="ECO:0000256" key="3">
    <source>
        <dbReference type="ARBA" id="ARBA00012229"/>
    </source>
</evidence>
<dbReference type="InterPro" id="IPR000971">
    <property type="entry name" value="Globin"/>
</dbReference>
<keyword evidence="8" id="KW-0521">NADP</keyword>
<dbReference type="RefSeq" id="WP_189894223.1">
    <property type="nucleotide sequence ID" value="NZ_BMVN01000052.1"/>
</dbReference>
<dbReference type="Pfam" id="PF00175">
    <property type="entry name" value="NAD_binding_1"/>
    <property type="match status" value="1"/>
</dbReference>
<evidence type="ECO:0000256" key="1">
    <source>
        <dbReference type="ARBA" id="ARBA00001970"/>
    </source>
</evidence>
<dbReference type="InterPro" id="IPR001433">
    <property type="entry name" value="OxRdtase_FAD/NAD-bd"/>
</dbReference>
<proteinExistence type="inferred from homology"/>
<keyword evidence="11" id="KW-0520">NAD</keyword>
<comment type="caution">
    <text evidence="17">The sequence shown here is derived from an EMBL/GenBank/DDBJ whole genome shotgun (WGS) entry which is preliminary data.</text>
</comment>
<evidence type="ECO:0000256" key="12">
    <source>
        <dbReference type="ARBA" id="ARBA00048649"/>
    </source>
</evidence>
<keyword evidence="7" id="KW-0479">Metal-binding</keyword>
<evidence type="ECO:0000313" key="17">
    <source>
        <dbReference type="EMBL" id="GHA64459.1"/>
    </source>
</evidence>
<evidence type="ECO:0000256" key="14">
    <source>
        <dbReference type="RuleBase" id="RU000356"/>
    </source>
</evidence>
<evidence type="ECO:0000256" key="4">
    <source>
        <dbReference type="ARBA" id="ARBA00022617"/>
    </source>
</evidence>
<keyword evidence="18" id="KW-1185">Reference proteome</keyword>
<dbReference type="Gene3D" id="1.10.490.10">
    <property type="entry name" value="Globins"/>
    <property type="match status" value="1"/>
</dbReference>
<evidence type="ECO:0000256" key="2">
    <source>
        <dbReference type="ARBA" id="ARBA00006401"/>
    </source>
</evidence>
<name>A0ABQ3DAD1_9ACTN</name>
<evidence type="ECO:0000259" key="15">
    <source>
        <dbReference type="PROSITE" id="PS01033"/>
    </source>
</evidence>
<dbReference type="Gene3D" id="2.40.30.10">
    <property type="entry name" value="Translation factors"/>
    <property type="match status" value="1"/>
</dbReference>